<dbReference type="EC" id="2.7.1.68" evidence="2"/>
<keyword evidence="4 11" id="KW-0808">Transferase</keyword>
<dbReference type="Proteomes" id="UP000054342">
    <property type="component" value="Unassembled WGS sequence"/>
</dbReference>
<reference evidence="14 15" key="1">
    <citation type="submission" date="2015-01" db="EMBL/GenBank/DDBJ databases">
        <title>The Genome Sequence of Exophiala xenobiotica CBS118157.</title>
        <authorList>
            <consortium name="The Broad Institute Genomics Platform"/>
            <person name="Cuomo C."/>
            <person name="de Hoog S."/>
            <person name="Gorbushina A."/>
            <person name="Stielow B."/>
            <person name="Teixiera M."/>
            <person name="Abouelleil A."/>
            <person name="Chapman S.B."/>
            <person name="Priest M."/>
            <person name="Young S.K."/>
            <person name="Wortman J."/>
            <person name="Nusbaum C."/>
            <person name="Birren B."/>
        </authorList>
    </citation>
    <scope>NUCLEOTIDE SEQUENCE [LARGE SCALE GENOMIC DNA]</scope>
    <source>
        <strain evidence="14 15">CBS 118157</strain>
    </source>
</reference>
<feature type="region of interest" description="Disordered" evidence="12">
    <location>
        <begin position="1"/>
        <end position="115"/>
    </location>
</feature>
<feature type="compositionally biased region" description="Basic and acidic residues" evidence="12">
    <location>
        <begin position="50"/>
        <end position="59"/>
    </location>
</feature>
<evidence type="ECO:0000256" key="7">
    <source>
        <dbReference type="ARBA" id="ARBA00022840"/>
    </source>
</evidence>
<dbReference type="PANTHER" id="PTHR23086">
    <property type="entry name" value="PHOSPHATIDYLINOSITOL-4-PHOSPHATE 5-KINASE"/>
    <property type="match status" value="1"/>
</dbReference>
<evidence type="ECO:0000313" key="14">
    <source>
        <dbReference type="EMBL" id="KIW56557.1"/>
    </source>
</evidence>
<feature type="region of interest" description="Disordered" evidence="12">
    <location>
        <begin position="746"/>
        <end position="913"/>
    </location>
</feature>
<evidence type="ECO:0000256" key="5">
    <source>
        <dbReference type="ARBA" id="ARBA00022741"/>
    </source>
</evidence>
<evidence type="ECO:0000256" key="1">
    <source>
        <dbReference type="ARBA" id="ARBA00000444"/>
    </source>
</evidence>
<evidence type="ECO:0000256" key="3">
    <source>
        <dbReference type="ARBA" id="ARBA00022553"/>
    </source>
</evidence>
<keyword evidence="6 11" id="KW-0418">Kinase</keyword>
<dbReference type="STRING" id="348802.A0A0D2D2F6"/>
<dbReference type="GO" id="GO:0046854">
    <property type="term" value="P:phosphatidylinositol phosphate biosynthetic process"/>
    <property type="evidence" value="ECO:0007669"/>
    <property type="project" value="UniProtKB-ARBA"/>
</dbReference>
<dbReference type="PROSITE" id="PS51455">
    <property type="entry name" value="PIPK"/>
    <property type="match status" value="1"/>
</dbReference>
<dbReference type="GeneID" id="25327118"/>
<proteinExistence type="predicted"/>
<dbReference type="InterPro" id="IPR002498">
    <property type="entry name" value="PInositol-4-P-4/5-kinase_core"/>
</dbReference>
<dbReference type="OrthoDB" id="20783at2759"/>
<dbReference type="RefSeq" id="XP_013317141.1">
    <property type="nucleotide sequence ID" value="XM_013461687.1"/>
</dbReference>
<feature type="compositionally biased region" description="Low complexity" evidence="12">
    <location>
        <begin position="896"/>
        <end position="913"/>
    </location>
</feature>
<keyword evidence="15" id="KW-1185">Reference proteome</keyword>
<dbReference type="FunFam" id="3.30.800.10:FF:000009">
    <property type="entry name" value="Phosphatidylinositol 4-phosphate 5-kinase its3"/>
    <property type="match status" value="1"/>
</dbReference>
<keyword evidence="5 11" id="KW-0547">Nucleotide-binding</keyword>
<dbReference type="InterPro" id="IPR023610">
    <property type="entry name" value="PInositol-4/5-P-5/4-kinase"/>
</dbReference>
<dbReference type="SUPFAM" id="SSF56104">
    <property type="entry name" value="SAICAR synthase-like"/>
    <property type="match status" value="1"/>
</dbReference>
<evidence type="ECO:0000256" key="9">
    <source>
        <dbReference type="ARBA" id="ARBA00080374"/>
    </source>
</evidence>
<evidence type="ECO:0000256" key="2">
    <source>
        <dbReference type="ARBA" id="ARBA00012172"/>
    </source>
</evidence>
<evidence type="ECO:0000256" key="11">
    <source>
        <dbReference type="PROSITE-ProRule" id="PRU00781"/>
    </source>
</evidence>
<dbReference type="AlphaFoldDB" id="A0A0D2D2F6"/>
<keyword evidence="3" id="KW-0597">Phosphoprotein</keyword>
<evidence type="ECO:0000256" key="4">
    <source>
        <dbReference type="ARBA" id="ARBA00022679"/>
    </source>
</evidence>
<name>A0A0D2D2F6_9EURO</name>
<gene>
    <name evidence="14" type="ORF">PV05_05210</name>
</gene>
<organism evidence="14 15">
    <name type="scientific">Exophiala xenobiotica</name>
    <dbReference type="NCBI Taxonomy" id="348802"/>
    <lineage>
        <taxon>Eukaryota</taxon>
        <taxon>Fungi</taxon>
        <taxon>Dikarya</taxon>
        <taxon>Ascomycota</taxon>
        <taxon>Pezizomycotina</taxon>
        <taxon>Eurotiomycetes</taxon>
        <taxon>Chaetothyriomycetidae</taxon>
        <taxon>Chaetothyriales</taxon>
        <taxon>Herpotrichiellaceae</taxon>
        <taxon>Exophiala</taxon>
    </lineage>
</organism>
<feature type="compositionally biased region" description="Basic and acidic residues" evidence="12">
    <location>
        <begin position="960"/>
        <end position="969"/>
    </location>
</feature>
<sequence length="969" mass="108079">MPPGALESPLSHVSNSANASPVDGPSRKSNEKTIGGVFTYTNATDGDTGYPDHRLDQLKSFRNNSHNSLSNGVPNGNVKAPRDRSQSKASSTHSIGSAAGRNAEITSKSPASADELSRLSSVEITSDERINGALVQTGGQTPELGKLKTNLPPAKPDYDPYHMVTASTVPDTARSDGQSLSLLPPRGAGPTLARFSSPPAMSPGASVQDRYPDLMPASEAPKLTHRHTLQVPKSNLVVGRNSRDFSFAAGPSEEALSTTGRFSPTRDQYDSAVTRHRRASLGLVRRTTRSMQSDAHLDEVPPDDDAARWTELIRQKRASKRKKREEEDDDRVVVGKKVEEGHVNWVTAYNMLTGIRFTVSRTNAKMDRELTDADFDAKHKFSFDITGNELTPSAKYDFKFKDYAPWVFRHLRAIFGLDPADYLVSLTSKYILSELGSPGKSGSFFYFSRDYKYIIKTIHHAEHKLLRRILRDYYRHVVENPNTLISQFYGLHRVKIPYGRKIHFVVMNNLFPPHRDIHQTFDLKGSTVGRDLSEEELANNPRATLKDLNWLRRDMHLEFDAHIRQIFLEQLRRDVALLQRLQIMDYSLLVGIHDLAKGNEENLRENTLQVFQPGGEEDEHTSAKLIRTPSRLENARKARELRLTLKSQKPVPMGMVQTKMPSEMASGDERHDRIFYSYDGGIRATHEDGHGGESIYYLGVIDCLTHYGIVKRIEHFWKGLSANRTQISPIPPQAYGERFINFITGTTMTREEAERRKTEESRRSGVQAPGLSMESQRPLPEDGQGTIRDSSMQSPPMSPAVEKTMRKAQKQTDKSTSSEKGRRGSEEEKPDRILRTTEEPRGTFLPVVSEAGENGEQSEKRALSPPDEGPEYEHHLSASPAPMDRSVPGLRKVSPSTVDTATDMADDTSVSSAQGVDFAPVLQAETAKQDGSVNAYQKPPRIASDLIQPQSPFSESLMKSMHEHLGPDP</sequence>
<dbReference type="GO" id="GO:0005524">
    <property type="term" value="F:ATP binding"/>
    <property type="evidence" value="ECO:0007669"/>
    <property type="project" value="UniProtKB-UniRule"/>
</dbReference>
<dbReference type="InterPro" id="IPR027484">
    <property type="entry name" value="PInositol-4-P-5-kinase_N"/>
</dbReference>
<evidence type="ECO:0000313" key="15">
    <source>
        <dbReference type="Proteomes" id="UP000054342"/>
    </source>
</evidence>
<keyword evidence="7 11" id="KW-0067">ATP-binding</keyword>
<feature type="compositionally biased region" description="Basic and acidic residues" evidence="12">
    <location>
        <begin position="810"/>
        <end position="841"/>
    </location>
</feature>
<dbReference type="Gene3D" id="3.30.800.10">
    <property type="entry name" value="Phosphatidylinositol Phosphate Kinase II Beta"/>
    <property type="match status" value="1"/>
</dbReference>
<dbReference type="SMART" id="SM00330">
    <property type="entry name" value="PIPKc"/>
    <property type="match status" value="1"/>
</dbReference>
<dbReference type="HOGENOM" id="CLU_004312_0_3_1"/>
<feature type="compositionally biased region" description="Polar residues" evidence="12">
    <location>
        <begin position="255"/>
        <end position="266"/>
    </location>
</feature>
<dbReference type="GO" id="GO:0005886">
    <property type="term" value="C:plasma membrane"/>
    <property type="evidence" value="ECO:0007669"/>
    <property type="project" value="TreeGrafter"/>
</dbReference>
<feature type="compositionally biased region" description="Basic and acidic residues" evidence="12">
    <location>
        <begin position="749"/>
        <end position="763"/>
    </location>
</feature>
<dbReference type="Gene3D" id="3.30.810.10">
    <property type="entry name" value="2-Layer Sandwich"/>
    <property type="match status" value="1"/>
</dbReference>
<feature type="compositionally biased region" description="Polar residues" evidence="12">
    <location>
        <begin position="60"/>
        <end position="74"/>
    </location>
</feature>
<evidence type="ECO:0000259" key="13">
    <source>
        <dbReference type="PROSITE" id="PS51455"/>
    </source>
</evidence>
<dbReference type="EMBL" id="KN847319">
    <property type="protein sequence ID" value="KIW56557.1"/>
    <property type="molecule type" value="Genomic_DNA"/>
</dbReference>
<feature type="region of interest" description="Disordered" evidence="12">
    <location>
        <begin position="926"/>
        <end position="969"/>
    </location>
</feature>
<dbReference type="Pfam" id="PF01504">
    <property type="entry name" value="PIP5K"/>
    <property type="match status" value="1"/>
</dbReference>
<evidence type="ECO:0000256" key="6">
    <source>
        <dbReference type="ARBA" id="ARBA00022777"/>
    </source>
</evidence>
<feature type="region of interest" description="Disordered" evidence="12">
    <location>
        <begin position="250"/>
        <end position="270"/>
    </location>
</feature>
<dbReference type="GO" id="GO:0016308">
    <property type="term" value="F:1-phosphatidylinositol-4-phosphate 5-kinase activity"/>
    <property type="evidence" value="ECO:0007669"/>
    <property type="project" value="UniProtKB-EC"/>
</dbReference>
<evidence type="ECO:0000256" key="12">
    <source>
        <dbReference type="SAM" id="MobiDB-lite"/>
    </source>
</evidence>
<dbReference type="PANTHER" id="PTHR23086:SF8">
    <property type="entry name" value="PHOSPHATIDYLINOSITOL 5-PHOSPHATE 4-KINASE, ISOFORM A"/>
    <property type="match status" value="1"/>
</dbReference>
<feature type="domain" description="PIPK" evidence="13">
    <location>
        <begin position="335"/>
        <end position="747"/>
    </location>
</feature>
<comment type="catalytic activity">
    <reaction evidence="1">
        <text>a 1,2-diacyl-sn-glycero-3-phospho-(1D-myo-inositol 4-phosphate) + ATP = a 1,2-diacyl-sn-glycero-3-phospho-(1D-myo-inositol-4,5-bisphosphate) + ADP + H(+)</text>
        <dbReference type="Rhea" id="RHEA:14425"/>
        <dbReference type="ChEBI" id="CHEBI:15378"/>
        <dbReference type="ChEBI" id="CHEBI:30616"/>
        <dbReference type="ChEBI" id="CHEBI:58178"/>
        <dbReference type="ChEBI" id="CHEBI:58456"/>
        <dbReference type="ChEBI" id="CHEBI:456216"/>
        <dbReference type="EC" id="2.7.1.68"/>
    </reaction>
</comment>
<evidence type="ECO:0000256" key="10">
    <source>
        <dbReference type="ARBA" id="ARBA00082306"/>
    </source>
</evidence>
<dbReference type="CDD" id="cd17303">
    <property type="entry name" value="PIPKc_PIP5K_yeast_like"/>
    <property type="match status" value="1"/>
</dbReference>
<evidence type="ECO:0000256" key="8">
    <source>
        <dbReference type="ARBA" id="ARBA00078403"/>
    </source>
</evidence>
<protein>
    <recommendedName>
        <fullName evidence="2">1-phosphatidylinositol-4-phosphate 5-kinase</fullName>
        <ecNumber evidence="2">2.7.1.68</ecNumber>
    </recommendedName>
    <alternativeName>
        <fullName evidence="10">1-phosphatidylinositol 4-phosphate kinase</fullName>
    </alternativeName>
    <alternativeName>
        <fullName evidence="8">Diphosphoinositide kinase</fullName>
    </alternativeName>
    <alternativeName>
        <fullName evidence="9">PIP5K</fullName>
    </alternativeName>
</protein>
<dbReference type="InterPro" id="IPR027483">
    <property type="entry name" value="PInositol-4-P-4/5-kinase_C_sf"/>
</dbReference>
<accession>A0A0D2D2F6</accession>